<feature type="transmembrane region" description="Helical" evidence="2">
    <location>
        <begin position="12"/>
        <end position="38"/>
    </location>
</feature>
<evidence type="ECO:0008006" key="5">
    <source>
        <dbReference type="Google" id="ProtNLM"/>
    </source>
</evidence>
<dbReference type="EMBL" id="CP065050">
    <property type="protein sequence ID" value="QPI60642.1"/>
    <property type="molecule type" value="Genomic_DNA"/>
</dbReference>
<evidence type="ECO:0000313" key="4">
    <source>
        <dbReference type="Proteomes" id="UP000663421"/>
    </source>
</evidence>
<keyword evidence="2" id="KW-1133">Transmembrane helix</keyword>
<keyword evidence="2" id="KW-0472">Membrane</keyword>
<reference evidence="3 4" key="1">
    <citation type="submission" date="2020-11" db="EMBL/GenBank/DDBJ databases">
        <title>Complete genome sequence unveiled secondary metabolic potentials in Streptomyces solisilvae HNM0141.</title>
        <authorList>
            <person name="Huang X."/>
        </authorList>
    </citation>
    <scope>NUCLEOTIDE SEQUENCE [LARGE SCALE GENOMIC DNA]</scope>
    <source>
        <strain evidence="3 4">HNM0141</strain>
    </source>
</reference>
<feature type="compositionally biased region" description="Basic residues" evidence="1">
    <location>
        <begin position="178"/>
        <end position="188"/>
    </location>
</feature>
<sequence length="197" mass="20412">MHDVAEGKRQESWFALITTLRNAGLGVGALGASLAVAIGGTNGYTAIVAVNAVSFAVAAVLTRLGSPGGDHAVTVGELIQGLIVAPIVNDRATAASRGRYNSLSQMAFSVGDVVTPALMTMLLAHGPLATWLPARPHRTRRKSCRSTRPGPQAHDAAGLREPGTAVRWVSPSGCGCRSSRRRDRRGRGRTAGAAVPS</sequence>
<organism evidence="3 4">
    <name type="scientific">Streptomyces malaysiensis</name>
    <dbReference type="NCBI Taxonomy" id="92644"/>
    <lineage>
        <taxon>Bacteria</taxon>
        <taxon>Bacillati</taxon>
        <taxon>Actinomycetota</taxon>
        <taxon>Actinomycetes</taxon>
        <taxon>Kitasatosporales</taxon>
        <taxon>Streptomycetaceae</taxon>
        <taxon>Streptomyces</taxon>
        <taxon>Streptomyces violaceusniger group</taxon>
    </lineage>
</organism>
<dbReference type="Proteomes" id="UP000663421">
    <property type="component" value="Chromosome"/>
</dbReference>
<evidence type="ECO:0000256" key="2">
    <source>
        <dbReference type="SAM" id="Phobius"/>
    </source>
</evidence>
<feature type="transmembrane region" description="Helical" evidence="2">
    <location>
        <begin position="108"/>
        <end position="132"/>
    </location>
</feature>
<name>A0ABX6WGS2_STRMQ</name>
<keyword evidence="4" id="KW-1185">Reference proteome</keyword>
<evidence type="ECO:0000256" key="1">
    <source>
        <dbReference type="SAM" id="MobiDB-lite"/>
    </source>
</evidence>
<protein>
    <recommendedName>
        <fullName evidence="5">MFS transporter</fullName>
    </recommendedName>
</protein>
<feature type="transmembrane region" description="Helical" evidence="2">
    <location>
        <begin position="44"/>
        <end position="64"/>
    </location>
</feature>
<evidence type="ECO:0000313" key="3">
    <source>
        <dbReference type="EMBL" id="QPI60642.1"/>
    </source>
</evidence>
<proteinExistence type="predicted"/>
<feature type="region of interest" description="Disordered" evidence="1">
    <location>
        <begin position="137"/>
        <end position="197"/>
    </location>
</feature>
<gene>
    <name evidence="3" type="ORF">I1A49_42095</name>
</gene>
<keyword evidence="2" id="KW-0812">Transmembrane</keyword>
<accession>A0ABX6WGS2</accession>